<dbReference type="KEGG" id="acht:bsdcttw_31880"/>
<organism evidence="17 18">
    <name type="scientific">Anaerocolumna chitinilytica</name>
    <dbReference type="NCBI Taxonomy" id="1727145"/>
    <lineage>
        <taxon>Bacteria</taxon>
        <taxon>Bacillati</taxon>
        <taxon>Bacillota</taxon>
        <taxon>Clostridia</taxon>
        <taxon>Lachnospirales</taxon>
        <taxon>Lachnospiraceae</taxon>
        <taxon>Anaerocolumna</taxon>
    </lineage>
</organism>
<dbReference type="GO" id="GO:0015031">
    <property type="term" value="P:protein transport"/>
    <property type="evidence" value="ECO:0007669"/>
    <property type="project" value="UniProtKB-KW"/>
</dbReference>
<evidence type="ECO:0000256" key="8">
    <source>
        <dbReference type="ARBA" id="ARBA00022927"/>
    </source>
</evidence>
<evidence type="ECO:0000256" key="4">
    <source>
        <dbReference type="ARBA" id="ARBA00022448"/>
    </source>
</evidence>
<keyword evidence="14" id="KW-0175">Coiled coil</keyword>
<dbReference type="CDD" id="cd17873">
    <property type="entry name" value="FlhF"/>
    <property type="match status" value="1"/>
</dbReference>
<keyword evidence="7" id="KW-1005">Bacterial flagellum biogenesis</keyword>
<dbReference type="Gene3D" id="3.40.50.300">
    <property type="entry name" value="P-loop containing nucleotide triphosphate hydrolases"/>
    <property type="match status" value="1"/>
</dbReference>
<dbReference type="Pfam" id="PF00448">
    <property type="entry name" value="SRP54"/>
    <property type="match status" value="1"/>
</dbReference>
<evidence type="ECO:0000256" key="10">
    <source>
        <dbReference type="ARBA" id="ARBA00023136"/>
    </source>
</evidence>
<dbReference type="InterPro" id="IPR047040">
    <property type="entry name" value="FlhF__GTPase_dom"/>
</dbReference>
<dbReference type="SUPFAM" id="SSF52540">
    <property type="entry name" value="P-loop containing nucleoside triphosphate hydrolases"/>
    <property type="match status" value="1"/>
</dbReference>
<dbReference type="SMART" id="SM00382">
    <property type="entry name" value="AAA"/>
    <property type="match status" value="1"/>
</dbReference>
<evidence type="ECO:0000256" key="6">
    <source>
        <dbReference type="ARBA" id="ARBA00022741"/>
    </source>
</evidence>
<dbReference type="GO" id="GO:0006614">
    <property type="term" value="P:SRP-dependent cotranslational protein targeting to membrane"/>
    <property type="evidence" value="ECO:0007669"/>
    <property type="project" value="UniProtKB-UniRule"/>
</dbReference>
<keyword evidence="5" id="KW-1003">Cell membrane</keyword>
<comment type="similarity">
    <text evidence="2">Belongs to the GTP-binding SRP family.</text>
</comment>
<dbReference type="Proteomes" id="UP000515703">
    <property type="component" value="Chromosome"/>
</dbReference>
<keyword evidence="17" id="KW-0969">Cilium</keyword>
<keyword evidence="17" id="KW-0966">Cell projection</keyword>
<feature type="domain" description="AAA+ ATPase" evidence="15">
    <location>
        <begin position="230"/>
        <end position="378"/>
    </location>
</feature>
<gene>
    <name evidence="17" type="primary">flhF</name>
    <name evidence="17" type="ORF">bsdcttw_31880</name>
</gene>
<sequence>MIIKKYQANTETEAILLAKNELGKDAIVMNIKTVSPKGVYRLFRKPTVEITAAVDDNGVLSGISKDSQAQKSKPSFFTNTLSAAYEEESITSPGKVKDTYALKDNYTGKEAYTSKEPYNVKEEASAIEKKLNNLQELLEKQLLEQQENKKEQDAPRQKDPEIQKREECIKLVYDQLIKNEVDEKFVAQLVSEIESKLTRDITIDNILSHVYQKIILKLGQPKVIETAEDRCKYIFFIGPTGVGKTTTIAKIASDLKLNKKLKVAMLTSDTYRIAAVEQLRTYANILGIPMKVIYTEEEMAVAKEELLGYDVVLVDTAGRSHKNREQRDDIVRLLSTVEKEESEIYLVLSATTKYKDLIRITESYSEITDYRIIFTKLDETISVGNILNIRMYTNAELSYAAYGQNVPDDIGKLNTQETAKKLLGGFD</sequence>
<keyword evidence="11" id="KW-1006">Bacterial flagellum protein export</keyword>
<keyword evidence="18" id="KW-1185">Reference proteome</keyword>
<evidence type="ECO:0000256" key="13">
    <source>
        <dbReference type="NCBIfam" id="TIGR03499"/>
    </source>
</evidence>
<dbReference type="SMART" id="SM00962">
    <property type="entry name" value="SRP54"/>
    <property type="match status" value="1"/>
</dbReference>
<keyword evidence="9" id="KW-0342">GTP-binding</keyword>
<dbReference type="PANTHER" id="PTHR43134">
    <property type="entry name" value="SIGNAL RECOGNITION PARTICLE RECEPTOR SUBUNIT ALPHA"/>
    <property type="match status" value="1"/>
</dbReference>
<dbReference type="PANTHER" id="PTHR43134:SF3">
    <property type="entry name" value="FLAGELLAR BIOSYNTHESIS PROTEIN FLHF"/>
    <property type="match status" value="1"/>
</dbReference>
<evidence type="ECO:0000313" key="17">
    <source>
        <dbReference type="EMBL" id="BCK00148.1"/>
    </source>
</evidence>
<dbReference type="InterPro" id="IPR003593">
    <property type="entry name" value="AAA+_ATPase"/>
</dbReference>
<keyword evidence="6" id="KW-0547">Nucleotide-binding</keyword>
<evidence type="ECO:0000256" key="5">
    <source>
        <dbReference type="ARBA" id="ARBA00022475"/>
    </source>
</evidence>
<feature type="domain" description="SRP54-type proteins GTP-binding" evidence="16">
    <location>
        <begin position="231"/>
        <end position="424"/>
    </location>
</feature>
<proteinExistence type="inferred from homology"/>
<accession>A0A7I8DR53</accession>
<evidence type="ECO:0000256" key="12">
    <source>
        <dbReference type="ARBA" id="ARBA00025337"/>
    </source>
</evidence>
<reference evidence="17 18" key="1">
    <citation type="submission" date="2020-08" db="EMBL/GenBank/DDBJ databases">
        <title>Draft genome sequencing of an Anaerocolumna strain isolated from anoxic soil subjected to BSD treatment.</title>
        <authorList>
            <person name="Uek A."/>
            <person name="Tonouchi A."/>
        </authorList>
    </citation>
    <scope>NUCLEOTIDE SEQUENCE [LARGE SCALE GENOMIC DNA]</scope>
    <source>
        <strain evidence="17 18">CTTW</strain>
    </source>
</reference>
<evidence type="ECO:0000256" key="1">
    <source>
        <dbReference type="ARBA" id="ARBA00004413"/>
    </source>
</evidence>
<dbReference type="AlphaFoldDB" id="A0A7I8DR53"/>
<evidence type="ECO:0000256" key="9">
    <source>
        <dbReference type="ARBA" id="ARBA00023134"/>
    </source>
</evidence>
<dbReference type="Gene3D" id="1.20.120.1380">
    <property type="entry name" value="Flagellar FlhF biosynthesis protein, N domain"/>
    <property type="match status" value="1"/>
</dbReference>
<dbReference type="RefSeq" id="WP_185255850.1">
    <property type="nucleotide sequence ID" value="NZ_AP023368.1"/>
</dbReference>
<reference evidence="17 18" key="2">
    <citation type="submission" date="2020-08" db="EMBL/GenBank/DDBJ databases">
        <authorList>
            <person name="Ueki A."/>
            <person name="Tonouchi A."/>
        </authorList>
    </citation>
    <scope>NUCLEOTIDE SEQUENCE [LARGE SCALE GENOMIC DNA]</scope>
    <source>
        <strain evidence="17 18">CTTW</strain>
    </source>
</reference>
<keyword evidence="8" id="KW-0653">Protein transport</keyword>
<dbReference type="FunFam" id="3.40.50.300:FF:000695">
    <property type="entry name" value="Flagellar biosynthesis regulator FlhF"/>
    <property type="match status" value="1"/>
</dbReference>
<dbReference type="InterPro" id="IPR020006">
    <property type="entry name" value="FlhF"/>
</dbReference>
<dbReference type="InterPro" id="IPR027417">
    <property type="entry name" value="P-loop_NTPase"/>
</dbReference>
<evidence type="ECO:0000259" key="15">
    <source>
        <dbReference type="SMART" id="SM00382"/>
    </source>
</evidence>
<dbReference type="EMBL" id="AP023368">
    <property type="protein sequence ID" value="BCK00148.1"/>
    <property type="molecule type" value="Genomic_DNA"/>
</dbReference>
<protein>
    <recommendedName>
        <fullName evidence="3 13">Flagellar biosynthesis protein FlhF</fullName>
    </recommendedName>
</protein>
<dbReference type="InterPro" id="IPR000897">
    <property type="entry name" value="SRP54_GTPase_dom"/>
</dbReference>
<feature type="coiled-coil region" evidence="14">
    <location>
        <begin position="120"/>
        <end position="151"/>
    </location>
</feature>
<comment type="subcellular location">
    <subcellularLocation>
        <location evidence="1">Cell membrane</location>
        <topology evidence="1">Peripheral membrane protein</topology>
        <orientation evidence="1">Cytoplasmic side</orientation>
    </subcellularLocation>
</comment>
<keyword evidence="10" id="KW-0472">Membrane</keyword>
<comment type="function">
    <text evidence="12">Necessary for flagellar biosynthesis. May be involved in translocation of the flagellum.</text>
</comment>
<evidence type="ECO:0000256" key="14">
    <source>
        <dbReference type="SAM" id="Coils"/>
    </source>
</evidence>
<keyword evidence="4" id="KW-0813">Transport</keyword>
<dbReference type="GO" id="GO:0044781">
    <property type="term" value="P:bacterial-type flagellum organization"/>
    <property type="evidence" value="ECO:0007669"/>
    <property type="project" value="UniProtKB-UniRule"/>
</dbReference>
<dbReference type="GO" id="GO:0005525">
    <property type="term" value="F:GTP binding"/>
    <property type="evidence" value="ECO:0007669"/>
    <property type="project" value="UniProtKB-UniRule"/>
</dbReference>
<dbReference type="GO" id="GO:0005047">
    <property type="term" value="F:signal recognition particle binding"/>
    <property type="evidence" value="ECO:0007669"/>
    <property type="project" value="TreeGrafter"/>
</dbReference>
<dbReference type="GO" id="GO:0003924">
    <property type="term" value="F:GTPase activity"/>
    <property type="evidence" value="ECO:0007669"/>
    <property type="project" value="UniProtKB-UniRule"/>
</dbReference>
<evidence type="ECO:0000256" key="3">
    <source>
        <dbReference type="ARBA" id="ARBA00014919"/>
    </source>
</evidence>
<evidence type="ECO:0000259" key="16">
    <source>
        <dbReference type="SMART" id="SM00962"/>
    </source>
</evidence>
<name>A0A7I8DR53_9FIRM</name>
<evidence type="ECO:0000313" key="18">
    <source>
        <dbReference type="Proteomes" id="UP000515703"/>
    </source>
</evidence>
<evidence type="ECO:0000256" key="2">
    <source>
        <dbReference type="ARBA" id="ARBA00008531"/>
    </source>
</evidence>
<keyword evidence="17" id="KW-0282">Flagellum</keyword>
<dbReference type="NCBIfam" id="TIGR03499">
    <property type="entry name" value="FlhF"/>
    <property type="match status" value="1"/>
</dbReference>
<evidence type="ECO:0000256" key="7">
    <source>
        <dbReference type="ARBA" id="ARBA00022795"/>
    </source>
</evidence>
<evidence type="ECO:0000256" key="11">
    <source>
        <dbReference type="ARBA" id="ARBA00023225"/>
    </source>
</evidence>
<dbReference type="GO" id="GO:0005886">
    <property type="term" value="C:plasma membrane"/>
    <property type="evidence" value="ECO:0007669"/>
    <property type="project" value="UniProtKB-SubCell"/>
</dbReference>